<dbReference type="EMBL" id="CP019285">
    <property type="protein sequence ID" value="APW97419.1"/>
    <property type="molecule type" value="Genomic_DNA"/>
</dbReference>
<evidence type="ECO:0000256" key="1">
    <source>
        <dbReference type="SAM" id="MobiDB-lite"/>
    </source>
</evidence>
<dbReference type="Proteomes" id="UP000011555">
    <property type="component" value="Unassembled WGS sequence"/>
</dbReference>
<dbReference type="KEGG" id="hlc:CHINAEXTREME06375"/>
<reference evidence="2 5" key="1">
    <citation type="journal article" date="2011" name="J. Bacteriol.">
        <title>Genome sequence of Halobiforma lacisalsi AJ5, an extremely halophilic archaeon which harbors a bop gene.</title>
        <authorList>
            <person name="Jiang X."/>
            <person name="Wang S."/>
            <person name="Cheng H."/>
            <person name="Huo Y."/>
            <person name="Zhang X."/>
            <person name="Zhu X."/>
            <person name="Han X."/>
            <person name="Ni P."/>
            <person name="Wu M."/>
        </authorList>
    </citation>
    <scope>NUCLEOTIDE SEQUENCE [LARGE SCALE GENOMIC DNA]</scope>
    <source>
        <strain evidence="2 5">AJ5</strain>
    </source>
</reference>
<feature type="region of interest" description="Disordered" evidence="1">
    <location>
        <begin position="279"/>
        <end position="300"/>
    </location>
</feature>
<dbReference type="GeneID" id="30920733"/>
<proteinExistence type="predicted"/>
<evidence type="ECO:0000313" key="2">
    <source>
        <dbReference type="EMBL" id="APW97419.1"/>
    </source>
</evidence>
<dbReference type="eggNOG" id="arCOG02696">
    <property type="taxonomic scope" value="Archaea"/>
</dbReference>
<protein>
    <submittedName>
        <fullName evidence="3">Uncharacterized protein</fullName>
    </submittedName>
</protein>
<reference evidence="3 4" key="2">
    <citation type="journal article" date="2014" name="PLoS Genet.">
        <title>Phylogenetically driven sequencing of extremely halophilic archaea reveals strategies for static and dynamic osmo-response.</title>
        <authorList>
            <person name="Becker E.A."/>
            <person name="Seitzer P.M."/>
            <person name="Tritt A."/>
            <person name="Larsen D."/>
            <person name="Krusor M."/>
            <person name="Yao A.I."/>
            <person name="Wu D."/>
            <person name="Madern D."/>
            <person name="Eisen J.A."/>
            <person name="Darling A.E."/>
            <person name="Facciotti M.T."/>
        </authorList>
    </citation>
    <scope>NUCLEOTIDE SEQUENCE [LARGE SCALE GENOMIC DNA]</scope>
    <source>
        <strain evidence="3 4">AJ5</strain>
    </source>
</reference>
<keyword evidence="4" id="KW-1185">Reference proteome</keyword>
<feature type="region of interest" description="Disordered" evidence="1">
    <location>
        <begin position="224"/>
        <end position="265"/>
    </location>
</feature>
<gene>
    <name evidence="3" type="ORF">C445_00250</name>
    <name evidence="2" type="ORF">CHINAEXTREME_06375</name>
</gene>
<evidence type="ECO:0000313" key="3">
    <source>
        <dbReference type="EMBL" id="EMA38285.1"/>
    </source>
</evidence>
<organism evidence="3 4">
    <name type="scientific">Natronobacterium lacisalsi AJ5</name>
    <dbReference type="NCBI Taxonomy" id="358396"/>
    <lineage>
        <taxon>Archaea</taxon>
        <taxon>Methanobacteriati</taxon>
        <taxon>Methanobacteriota</taxon>
        <taxon>Stenosarchaea group</taxon>
        <taxon>Halobacteria</taxon>
        <taxon>Halobacteriales</taxon>
        <taxon>Natrialbaceae</taxon>
        <taxon>Natronobacterium</taxon>
    </lineage>
</organism>
<dbReference type="EMBL" id="AOLZ01000002">
    <property type="protein sequence ID" value="EMA38285.1"/>
    <property type="molecule type" value="Genomic_DNA"/>
</dbReference>
<sequence length="335" mass="35913">MLAGSSGLLAVDTLGFSSVEAGRDVEIDVVADADAYLGLVETGESDDGVETSDLLFGDDYERLPLATFDVVNQLTEEVAVELVLGDDRLRFRSEDGTVTGDGRLVQNLAVGQSVDAGIGLDLHCDWAIVDEPITTSLEIEADGDSTYITAERTLTLLPGVLAVARFSSPPFLDGLLIVRKRRKGDTVWILVEWISCSDGKRTTVAEIEISDDLLPKLRLKFPQEHHGNSGANARSDTDTNTNSGSGSKSNRVSKLNSGTSFKPDLATADDVDAEFDFESPETATTNESNGDRAPSSEAANTFVPVLEINPDTSARGSTIREIETIEIRKSDLEGE</sequence>
<reference evidence="2" key="3">
    <citation type="submission" date="2017-01" db="EMBL/GenBank/DDBJ databases">
        <authorList>
            <person name="Mah S.A."/>
            <person name="Swanson W.J."/>
            <person name="Moy G.W."/>
            <person name="Vacquier V.D."/>
        </authorList>
    </citation>
    <scope>NUCLEOTIDE SEQUENCE</scope>
    <source>
        <strain evidence="2">AJ5</strain>
    </source>
</reference>
<accession>M0M1K8</accession>
<evidence type="ECO:0000313" key="5">
    <source>
        <dbReference type="Proteomes" id="UP000186547"/>
    </source>
</evidence>
<feature type="compositionally biased region" description="Low complexity" evidence="1">
    <location>
        <begin position="238"/>
        <end position="250"/>
    </location>
</feature>
<name>M0M1K8_NATLA</name>
<evidence type="ECO:0000313" key="4">
    <source>
        <dbReference type="Proteomes" id="UP000011555"/>
    </source>
</evidence>
<dbReference type="RefSeq" id="WP_007139814.1">
    <property type="nucleotide sequence ID" value="NZ_AOLZ01000002.1"/>
</dbReference>
<dbReference type="AlphaFoldDB" id="M0M1K8"/>
<dbReference type="Proteomes" id="UP000186547">
    <property type="component" value="Chromosome"/>
</dbReference>